<reference evidence="3" key="1">
    <citation type="journal article" date="2011" name="Proc. Natl. Acad. Sci. U.S.A.">
        <title>Obligate biotrophy features unraveled by the genomic analysis of rust fungi.</title>
        <authorList>
            <person name="Duplessis S."/>
            <person name="Cuomo C.A."/>
            <person name="Lin Y.-C."/>
            <person name="Aerts A."/>
            <person name="Tisserant E."/>
            <person name="Veneault-Fourrey C."/>
            <person name="Joly D.L."/>
            <person name="Hacquard S."/>
            <person name="Amselem J."/>
            <person name="Cantarel B.L."/>
            <person name="Chiu R."/>
            <person name="Coutinho P.M."/>
            <person name="Feau N."/>
            <person name="Field M."/>
            <person name="Frey P."/>
            <person name="Gelhaye E."/>
            <person name="Goldberg J."/>
            <person name="Grabherr M.G."/>
            <person name="Kodira C.D."/>
            <person name="Kohler A."/>
            <person name="Kuees U."/>
            <person name="Lindquist E.A."/>
            <person name="Lucas S.M."/>
            <person name="Mago R."/>
            <person name="Mauceli E."/>
            <person name="Morin E."/>
            <person name="Murat C."/>
            <person name="Pangilinan J.L."/>
            <person name="Park R."/>
            <person name="Pearson M."/>
            <person name="Quesneville H."/>
            <person name="Rouhier N."/>
            <person name="Sakthikumar S."/>
            <person name="Salamov A.A."/>
            <person name="Schmutz J."/>
            <person name="Selles B."/>
            <person name="Shapiro H."/>
            <person name="Tanguay P."/>
            <person name="Tuskan G.A."/>
            <person name="Henrissat B."/>
            <person name="Van de Peer Y."/>
            <person name="Rouze P."/>
            <person name="Ellis J.G."/>
            <person name="Dodds P.N."/>
            <person name="Schein J.E."/>
            <person name="Zhong S."/>
            <person name="Hamelin R.C."/>
            <person name="Grigoriev I.V."/>
            <person name="Szabo L.J."/>
            <person name="Martin F."/>
        </authorList>
    </citation>
    <scope>NUCLEOTIDE SEQUENCE [LARGE SCALE GENOMIC DNA]</scope>
    <source>
        <strain evidence="3">98AG31 / pathotype 3-4-7</strain>
    </source>
</reference>
<keyword evidence="3" id="KW-1185">Reference proteome</keyword>
<feature type="region of interest" description="Disordered" evidence="1">
    <location>
        <begin position="1"/>
        <end position="23"/>
    </location>
</feature>
<proteinExistence type="predicted"/>
<dbReference type="RefSeq" id="XP_007413908.1">
    <property type="nucleotide sequence ID" value="XM_007413846.1"/>
</dbReference>
<gene>
    <name evidence="2" type="ORF">MELLADRAFT_66096</name>
</gene>
<evidence type="ECO:0000313" key="3">
    <source>
        <dbReference type="Proteomes" id="UP000001072"/>
    </source>
</evidence>
<dbReference type="GeneID" id="18930557"/>
<sequence length="131" mass="14744">MPPQSRQNQANPSISPPVRPPSDILLRQIRRYRKPDFVLSPRPLQCIPTPVRHRAPPKESVKPPIPESTPDKDRSKKTIPLILQDAKNNPSLTSSRKHTYRPSIKGSIILVTDQTKVPKRIPLASQVPGME</sequence>
<dbReference type="VEuPathDB" id="FungiDB:MELLADRAFT_66096"/>
<feature type="compositionally biased region" description="Polar residues" evidence="1">
    <location>
        <begin position="1"/>
        <end position="13"/>
    </location>
</feature>
<accession>F4RXV3</accession>
<dbReference type="Proteomes" id="UP000001072">
    <property type="component" value="Unassembled WGS sequence"/>
</dbReference>
<dbReference type="InParanoid" id="F4RXV3"/>
<dbReference type="AlphaFoldDB" id="F4RXV3"/>
<name>F4RXV3_MELLP</name>
<evidence type="ECO:0000313" key="2">
    <source>
        <dbReference type="EMBL" id="EGG02795.1"/>
    </source>
</evidence>
<protein>
    <submittedName>
        <fullName evidence="2">Uncharacterized protein</fullName>
    </submittedName>
</protein>
<feature type="region of interest" description="Disordered" evidence="1">
    <location>
        <begin position="40"/>
        <end position="78"/>
    </location>
</feature>
<dbReference type="EMBL" id="GL883128">
    <property type="protein sequence ID" value="EGG02795.1"/>
    <property type="molecule type" value="Genomic_DNA"/>
</dbReference>
<dbReference type="KEGG" id="mlr:MELLADRAFT_66096"/>
<organism evidence="3">
    <name type="scientific">Melampsora larici-populina (strain 98AG31 / pathotype 3-4-7)</name>
    <name type="common">Poplar leaf rust fungus</name>
    <dbReference type="NCBI Taxonomy" id="747676"/>
    <lineage>
        <taxon>Eukaryota</taxon>
        <taxon>Fungi</taxon>
        <taxon>Dikarya</taxon>
        <taxon>Basidiomycota</taxon>
        <taxon>Pucciniomycotina</taxon>
        <taxon>Pucciniomycetes</taxon>
        <taxon>Pucciniales</taxon>
        <taxon>Melampsoraceae</taxon>
        <taxon>Melampsora</taxon>
    </lineage>
</organism>
<evidence type="ECO:0000256" key="1">
    <source>
        <dbReference type="SAM" id="MobiDB-lite"/>
    </source>
</evidence>
<dbReference type="HOGENOM" id="CLU_1928086_0_0_1"/>